<keyword evidence="1" id="KW-0175">Coiled coil</keyword>
<dbReference type="EMBL" id="CAJJDN010000034">
    <property type="protein sequence ID" value="CAD8075810.1"/>
    <property type="molecule type" value="Genomic_DNA"/>
</dbReference>
<proteinExistence type="predicted"/>
<evidence type="ECO:0000256" key="1">
    <source>
        <dbReference type="SAM" id="Coils"/>
    </source>
</evidence>
<dbReference type="Proteomes" id="UP000692954">
    <property type="component" value="Unassembled WGS sequence"/>
</dbReference>
<sequence length="404" mass="47112">MNCKSEYILSDNEISIIYGQLQAKLKLMQECLKHNKSLMKDFGQVTCEYGSKIEAFSKKSIDETMNIKTNKLFKEMGQEIKLLGSKIIGQSQAIKELIIPINDESKTFKLSFNDYVKQIDTRKKDQDEQYKKIEDLKSKISTIQKSTYFVEKSVNSQLKQLKQQEKMMEEEQKMKQQQVLKCKKDLCTFIEEESLMIEHRINHSSNKCYQIIYFSLEYFFSKFNQVVLLKQLAESISTTQNRTQQRSSIENRSSNYTQRFSYNQRSISPVNQKMQQELKQITKNNNKICALKNNDQILNQIQNFKCDNLQNDKQKSKTFSKLQFKDQLIGSQDVYDDIKEKSIQKIKISKNNKENQNLTLSSNANKKQSGINLINLENSNASIFNCKGHGLSSQDSLNEPLKKE</sequence>
<accession>A0A8S1M694</accession>
<evidence type="ECO:0000313" key="3">
    <source>
        <dbReference type="Proteomes" id="UP000692954"/>
    </source>
</evidence>
<dbReference type="AlphaFoldDB" id="A0A8S1M694"/>
<protein>
    <submittedName>
        <fullName evidence="2">Uncharacterized protein</fullName>
    </submittedName>
</protein>
<evidence type="ECO:0000313" key="2">
    <source>
        <dbReference type="EMBL" id="CAD8075810.1"/>
    </source>
</evidence>
<reference evidence="2" key="1">
    <citation type="submission" date="2021-01" db="EMBL/GenBank/DDBJ databases">
        <authorList>
            <consortium name="Genoscope - CEA"/>
            <person name="William W."/>
        </authorList>
    </citation>
    <scope>NUCLEOTIDE SEQUENCE</scope>
</reference>
<name>A0A8S1M694_9CILI</name>
<comment type="caution">
    <text evidence="2">The sequence shown here is derived from an EMBL/GenBank/DDBJ whole genome shotgun (WGS) entry which is preliminary data.</text>
</comment>
<organism evidence="2 3">
    <name type="scientific">Paramecium sonneborni</name>
    <dbReference type="NCBI Taxonomy" id="65129"/>
    <lineage>
        <taxon>Eukaryota</taxon>
        <taxon>Sar</taxon>
        <taxon>Alveolata</taxon>
        <taxon>Ciliophora</taxon>
        <taxon>Intramacronucleata</taxon>
        <taxon>Oligohymenophorea</taxon>
        <taxon>Peniculida</taxon>
        <taxon>Parameciidae</taxon>
        <taxon>Paramecium</taxon>
    </lineage>
</organism>
<dbReference type="OrthoDB" id="307102at2759"/>
<feature type="coiled-coil region" evidence="1">
    <location>
        <begin position="151"/>
        <end position="181"/>
    </location>
</feature>
<keyword evidence="3" id="KW-1185">Reference proteome</keyword>
<gene>
    <name evidence="2" type="ORF">PSON_ATCC_30995.1.T0340030</name>
</gene>